<dbReference type="InterPro" id="IPR050177">
    <property type="entry name" value="Lipid_A_modif_metabolic_enz"/>
</dbReference>
<gene>
    <name evidence="2" type="ORF">FED44_07620</name>
</gene>
<dbReference type="Proteomes" id="UP000309033">
    <property type="component" value="Unassembled WGS sequence"/>
</dbReference>
<dbReference type="InterPro" id="IPR036291">
    <property type="entry name" value="NAD(P)-bd_dom_sf"/>
</dbReference>
<dbReference type="SUPFAM" id="SSF51735">
    <property type="entry name" value="NAD(P)-binding Rossmann-fold domains"/>
    <property type="match status" value="1"/>
</dbReference>
<dbReference type="InterPro" id="IPR001509">
    <property type="entry name" value="Epimerase_deHydtase"/>
</dbReference>
<evidence type="ECO:0000313" key="2">
    <source>
        <dbReference type="EMBL" id="TLP64064.1"/>
    </source>
</evidence>
<evidence type="ECO:0000259" key="1">
    <source>
        <dbReference type="Pfam" id="PF01370"/>
    </source>
</evidence>
<dbReference type="Pfam" id="PF01370">
    <property type="entry name" value="Epimerase"/>
    <property type="match status" value="2"/>
</dbReference>
<proteinExistence type="predicted"/>
<sequence>MKVLLTGSAGFIGSHVAEALTAAGHEVAGLDVRAGGVERGDVRDGTTADRLLPGVDAVVHQAAKVGLGVDVADLPDYASVNVHGTAVLLAAMARHGVGRLVLASSMVVYGEGAYECGEHGPVRPRPRAAEDLDRGIFEPRCPGCASPLTPAVIGEDAPADPRNAYATTKLAQEHLAANWARETGGVAVALRYHNVYGPRMPRDTPYSGVAAIFRSALEAGRAPRVFEDGGQRRDFVHVRDVARANLAALAAGREGALSAYNVASGQPRTVGEMAAELAARRGGPRPVVTGEYRLGDVRHIVASPGRARAELGFRARVGFAEGMREFAVAPLG</sequence>
<name>A0A5R8ZF43_9ACTN</name>
<dbReference type="Gene3D" id="3.40.50.720">
    <property type="entry name" value="NAD(P)-binding Rossmann-like Domain"/>
    <property type="match status" value="1"/>
</dbReference>
<comment type="caution">
    <text evidence="2">The sequence shown here is derived from an EMBL/GenBank/DDBJ whole genome shotgun (WGS) entry which is preliminary data.</text>
</comment>
<dbReference type="PANTHER" id="PTHR43245:SF13">
    <property type="entry name" value="UDP-D-APIOSE_UDP-D-XYLOSE SYNTHASE 2"/>
    <property type="match status" value="1"/>
</dbReference>
<dbReference type="EMBL" id="VANP01000002">
    <property type="protein sequence ID" value="TLP64064.1"/>
    <property type="molecule type" value="Genomic_DNA"/>
</dbReference>
<protein>
    <submittedName>
        <fullName evidence="2">NAD-dependent epimerase/dehydratase family protein</fullName>
    </submittedName>
</protein>
<dbReference type="OrthoDB" id="3505012at2"/>
<feature type="domain" description="NAD-dependent epimerase/dehydratase" evidence="1">
    <location>
        <begin position="3"/>
        <end position="114"/>
    </location>
</feature>
<organism evidence="2 3">
    <name type="scientific">Microbispora triticiradicis</name>
    <dbReference type="NCBI Taxonomy" id="2200763"/>
    <lineage>
        <taxon>Bacteria</taxon>
        <taxon>Bacillati</taxon>
        <taxon>Actinomycetota</taxon>
        <taxon>Actinomycetes</taxon>
        <taxon>Streptosporangiales</taxon>
        <taxon>Streptosporangiaceae</taxon>
        <taxon>Microbispora</taxon>
    </lineage>
</organism>
<accession>A0A5R8ZF43</accession>
<keyword evidence="3" id="KW-1185">Reference proteome</keyword>
<dbReference type="AlphaFoldDB" id="A0A5R8ZF43"/>
<dbReference type="PANTHER" id="PTHR43245">
    <property type="entry name" value="BIFUNCTIONAL POLYMYXIN RESISTANCE PROTEIN ARNA"/>
    <property type="match status" value="1"/>
</dbReference>
<feature type="domain" description="NAD-dependent epimerase/dehydratase" evidence="1">
    <location>
        <begin position="154"/>
        <end position="263"/>
    </location>
</feature>
<reference evidence="2" key="1">
    <citation type="submission" date="2019-05" db="EMBL/GenBank/DDBJ databases">
        <title>Isolation, diversity and antifungal activity of Actinobacteria from wheat.</title>
        <authorList>
            <person name="Yu B."/>
        </authorList>
    </citation>
    <scope>NUCLEOTIDE SEQUENCE [LARGE SCALE GENOMIC DNA]</scope>
    <source>
        <strain evidence="2">NEAU-HEGS1-5</strain>
    </source>
</reference>
<evidence type="ECO:0000313" key="3">
    <source>
        <dbReference type="Proteomes" id="UP000309033"/>
    </source>
</evidence>